<dbReference type="Proteomes" id="UP000031523">
    <property type="component" value="Chromosome"/>
</dbReference>
<keyword evidence="3" id="KW-1185">Reference proteome</keyword>
<reference evidence="2 3" key="1">
    <citation type="submission" date="2015-01" db="EMBL/GenBank/DDBJ databases">
        <title>Enhanced salinomycin production by adjusting the supply of polyketide extender units in Streptomyce albus DSM 41398.</title>
        <authorList>
            <person name="Lu C."/>
        </authorList>
    </citation>
    <scope>NUCLEOTIDE SEQUENCE [LARGE SCALE GENOMIC DNA]</scope>
    <source>
        <strain evidence="3">ATCC 21838 / DSM 41398 / FERM P-419 / JCM 4703 / NBRC 107858</strain>
    </source>
</reference>
<sequence length="86" mass="8945">MMHALWTHRPARHGRTRQPVPDPATTGTTGGAGSTGTAATQVTEVTEVTRRSRATAAGTAPGAGGPGDRREPYRRLVRGAARGADR</sequence>
<dbReference type="EMBL" id="CP010519">
    <property type="protein sequence ID" value="AJE82101.1"/>
    <property type="molecule type" value="Genomic_DNA"/>
</dbReference>
<organism evidence="2 3">
    <name type="scientific">Streptomyces albus (strain ATCC 21838 / DSM 41398 / FERM P-419 / JCM 4703 / NBRC 107858)</name>
    <dbReference type="NCBI Taxonomy" id="1081613"/>
    <lineage>
        <taxon>Bacteria</taxon>
        <taxon>Bacillati</taxon>
        <taxon>Actinomycetota</taxon>
        <taxon>Actinomycetes</taxon>
        <taxon>Kitasatosporales</taxon>
        <taxon>Streptomycetaceae</taxon>
        <taxon>Streptomyces</taxon>
    </lineage>
</organism>
<accession>A0A0B5ETP3</accession>
<protein>
    <submittedName>
        <fullName evidence="2">Uncharacterized protein</fullName>
    </submittedName>
</protein>
<dbReference type="AlphaFoldDB" id="A0A0B5ETP3"/>
<evidence type="ECO:0000313" key="2">
    <source>
        <dbReference type="EMBL" id="AJE82101.1"/>
    </source>
</evidence>
<evidence type="ECO:0000313" key="3">
    <source>
        <dbReference type="Proteomes" id="UP000031523"/>
    </source>
</evidence>
<feature type="region of interest" description="Disordered" evidence="1">
    <location>
        <begin position="1"/>
        <end position="86"/>
    </location>
</feature>
<name>A0A0B5ETP3_STRA4</name>
<proteinExistence type="predicted"/>
<evidence type="ECO:0000256" key="1">
    <source>
        <dbReference type="SAM" id="MobiDB-lite"/>
    </source>
</evidence>
<dbReference type="KEGG" id="sals:SLNWT_1725"/>
<gene>
    <name evidence="2" type="ORF">SLNWT_1725</name>
</gene>
<feature type="compositionally biased region" description="Low complexity" evidence="1">
    <location>
        <begin position="35"/>
        <end position="46"/>
    </location>
</feature>